<comment type="caution">
    <text evidence="1">The sequence shown here is derived from an EMBL/GenBank/DDBJ whole genome shotgun (WGS) entry which is preliminary data.</text>
</comment>
<reference evidence="2" key="1">
    <citation type="journal article" date="2019" name="Int. J. Syst. Evol. Microbiol.">
        <title>The Global Catalogue of Microorganisms (GCM) 10K type strain sequencing project: providing services to taxonomists for standard genome sequencing and annotation.</title>
        <authorList>
            <consortium name="The Broad Institute Genomics Platform"/>
            <consortium name="The Broad Institute Genome Sequencing Center for Infectious Disease"/>
            <person name="Wu L."/>
            <person name="Ma J."/>
        </authorList>
    </citation>
    <scope>NUCLEOTIDE SEQUENCE [LARGE SCALE GENOMIC DNA]</scope>
    <source>
        <strain evidence="2">CGMCC 1.7693</strain>
    </source>
</reference>
<dbReference type="InterPro" id="IPR006432">
    <property type="entry name" value="Phage_portal_A118-type"/>
</dbReference>
<dbReference type="EMBL" id="BMLW01000018">
    <property type="protein sequence ID" value="GGP16257.1"/>
    <property type="molecule type" value="Genomic_DNA"/>
</dbReference>
<sequence length="513" mass="58732">MNVIDRIKNLFKRGGYALSGQTLQTINDHEKINIDPAELERIERDFREYKGSYPKVEYYNSYGQKQKRDYMTLNMVKLTSELLSGLVFNEQCDISISDESEDNKTNTFKSADDFIKHAFEHNDFKKNFMRYLDPMFATGGLTVRPYANAETGEIEYSWALANAFYPLRTSSNGIAEGVMKSVTTEIKGGKEVFYTLLEFHEWDKDIYVITNELYKSDNKGEVGKRIPLSDLYPDLQEETKIAGLTRPLFNYLKPAGFNNINPHSPLGLGLTDNCKPTLKQINDTWDQFNWEVQMGQRTVFVSDYMLSTRETEDGKPPVQIFDTNTNVYKSLQMDGETDLIKDVTNDIRTEQYTDAINQSLKTLEMQLQLSVGTFSFDGKSVKTATEIVSENSLTYRTRNNHVNEVEKFVKGLIVSTLELAKTIGLFDGEIPTFDNIGVDFDDGIFQDKTQQLNYIGKAKALGLIPSVKAIEKVFELPEDIAEKWYEQIQNELLEMEPHNISDRASREIFGNEE</sequence>
<evidence type="ECO:0000313" key="1">
    <source>
        <dbReference type="EMBL" id="GGP16257.1"/>
    </source>
</evidence>
<name>A0ABQ2P2A2_9BACI</name>
<dbReference type="RefSeq" id="WP_188737829.1">
    <property type="nucleotide sequence ID" value="NZ_BMLW01000018.1"/>
</dbReference>
<protein>
    <submittedName>
        <fullName evidence="1">Minor capsid protein, phage associated</fullName>
    </submittedName>
</protein>
<organism evidence="1 2">
    <name type="scientific">Oceanobacillus neutriphilus</name>
    <dbReference type="NCBI Taxonomy" id="531815"/>
    <lineage>
        <taxon>Bacteria</taxon>
        <taxon>Bacillati</taxon>
        <taxon>Bacillota</taxon>
        <taxon>Bacilli</taxon>
        <taxon>Bacillales</taxon>
        <taxon>Bacillaceae</taxon>
        <taxon>Oceanobacillus</taxon>
    </lineage>
</organism>
<keyword evidence="2" id="KW-1185">Reference proteome</keyword>
<proteinExistence type="predicted"/>
<dbReference type="PIRSF" id="PIRSF011911">
    <property type="entry name" value="A118_put_portal"/>
    <property type="match status" value="1"/>
</dbReference>
<gene>
    <name evidence="1" type="ORF">GCM10011346_47510</name>
</gene>
<dbReference type="InterPro" id="IPR021145">
    <property type="entry name" value="Portal_protein_SPP1_Gp6-like"/>
</dbReference>
<evidence type="ECO:0000313" key="2">
    <source>
        <dbReference type="Proteomes" id="UP000641206"/>
    </source>
</evidence>
<dbReference type="Proteomes" id="UP000641206">
    <property type="component" value="Unassembled WGS sequence"/>
</dbReference>
<accession>A0ABQ2P2A2</accession>
<dbReference type="Pfam" id="PF05133">
    <property type="entry name" value="SPP1_portal"/>
    <property type="match status" value="1"/>
</dbReference>
<dbReference type="NCBIfam" id="TIGR01542">
    <property type="entry name" value="A118_put_portal"/>
    <property type="match status" value="1"/>
</dbReference>